<evidence type="ECO:0008006" key="4">
    <source>
        <dbReference type="Google" id="ProtNLM"/>
    </source>
</evidence>
<feature type="chain" id="PRO_5013239114" description="WD40-like Beta Propeller Repeat" evidence="1">
    <location>
        <begin position="20"/>
        <end position="319"/>
    </location>
</feature>
<accession>A0A286AE97</accession>
<feature type="signal peptide" evidence="1">
    <location>
        <begin position="1"/>
        <end position="19"/>
    </location>
</feature>
<evidence type="ECO:0000313" key="3">
    <source>
        <dbReference type="Proteomes" id="UP000219281"/>
    </source>
</evidence>
<dbReference type="Proteomes" id="UP000219281">
    <property type="component" value="Unassembled WGS sequence"/>
</dbReference>
<reference evidence="3" key="1">
    <citation type="submission" date="2017-09" db="EMBL/GenBank/DDBJ databases">
        <authorList>
            <person name="Varghese N."/>
            <person name="Submissions S."/>
        </authorList>
    </citation>
    <scope>NUCLEOTIDE SEQUENCE [LARGE SCALE GENOMIC DNA]</scope>
    <source>
        <strain evidence="3">CGMCC 1.12803</strain>
    </source>
</reference>
<name>A0A286AE97_9SPHI</name>
<sequence length="319" mass="35056">MKKALFFALAFTFLFSSCSKDDGGNNSNGFPSDLTGTIYYKWATEGIIKVSLPSATGGSFISDDTKVNSYDVSRDGQLRLIAVNASTVGNDNVQFTLSNNATGSVVNQFIYQSPARNRFCKGQLSPDKTLILVESNDKDDGITILKANGEFVLRIDGLGGVPFDIHDMKMWLPNNELLLTHGNNILRIPPPYTSASLIKQMDYADWGHLTVNHQGTKLAMYIANHIHTMDIDGNNLKQVTTSNSKEARPVFSPDSKYLMIGSNYRQSSVMGHSWDMKIIPNDGEQYNVDPFAANSPRVISVVLSGQEKIVSGSGQVIWK</sequence>
<dbReference type="RefSeq" id="WP_097133669.1">
    <property type="nucleotide sequence ID" value="NZ_OCMT01000004.1"/>
</dbReference>
<keyword evidence="3" id="KW-1185">Reference proteome</keyword>
<dbReference type="EMBL" id="OCMT01000004">
    <property type="protein sequence ID" value="SOD20197.1"/>
    <property type="molecule type" value="Genomic_DNA"/>
</dbReference>
<dbReference type="Gene3D" id="2.120.10.30">
    <property type="entry name" value="TolB, C-terminal domain"/>
    <property type="match status" value="1"/>
</dbReference>
<dbReference type="InterPro" id="IPR011042">
    <property type="entry name" value="6-blade_b-propeller_TolB-like"/>
</dbReference>
<protein>
    <recommendedName>
        <fullName evidence="4">WD40-like Beta Propeller Repeat</fullName>
    </recommendedName>
</protein>
<organism evidence="2 3">
    <name type="scientific">Pedobacter xixiisoli</name>
    <dbReference type="NCBI Taxonomy" id="1476464"/>
    <lineage>
        <taxon>Bacteria</taxon>
        <taxon>Pseudomonadati</taxon>
        <taxon>Bacteroidota</taxon>
        <taxon>Sphingobacteriia</taxon>
        <taxon>Sphingobacteriales</taxon>
        <taxon>Sphingobacteriaceae</taxon>
        <taxon>Pedobacter</taxon>
    </lineage>
</organism>
<keyword evidence="1" id="KW-0732">Signal</keyword>
<evidence type="ECO:0000256" key="1">
    <source>
        <dbReference type="SAM" id="SignalP"/>
    </source>
</evidence>
<proteinExistence type="predicted"/>
<dbReference type="SUPFAM" id="SSF82171">
    <property type="entry name" value="DPP6 N-terminal domain-like"/>
    <property type="match status" value="1"/>
</dbReference>
<dbReference type="OrthoDB" id="698553at2"/>
<evidence type="ECO:0000313" key="2">
    <source>
        <dbReference type="EMBL" id="SOD20197.1"/>
    </source>
</evidence>
<dbReference type="PROSITE" id="PS51257">
    <property type="entry name" value="PROKAR_LIPOPROTEIN"/>
    <property type="match status" value="1"/>
</dbReference>
<dbReference type="AlphaFoldDB" id="A0A286AE97"/>
<gene>
    <name evidence="2" type="ORF">SAMN06297358_3910</name>
</gene>